<dbReference type="InterPro" id="IPR028078">
    <property type="entry name" value="ACDC"/>
</dbReference>
<feature type="compositionally biased region" description="Polar residues" evidence="6">
    <location>
        <begin position="485"/>
        <end position="494"/>
    </location>
</feature>
<dbReference type="Gene3D" id="1.20.5.2050">
    <property type="match status" value="1"/>
</dbReference>
<dbReference type="GO" id="GO:0003677">
    <property type="term" value="F:DNA binding"/>
    <property type="evidence" value="ECO:0007669"/>
    <property type="project" value="UniProtKB-KW"/>
</dbReference>
<feature type="region of interest" description="Disordered" evidence="6">
    <location>
        <begin position="415"/>
        <end position="669"/>
    </location>
</feature>
<dbReference type="GO" id="GO:0003700">
    <property type="term" value="F:DNA-binding transcription factor activity"/>
    <property type="evidence" value="ECO:0007669"/>
    <property type="project" value="InterPro"/>
</dbReference>
<feature type="compositionally biased region" description="Polar residues" evidence="6">
    <location>
        <begin position="339"/>
        <end position="350"/>
    </location>
</feature>
<dbReference type="OrthoDB" id="378734at2759"/>
<feature type="compositionally biased region" description="Basic residues" evidence="6">
    <location>
        <begin position="218"/>
        <end position="228"/>
    </location>
</feature>
<feature type="compositionally biased region" description="Low complexity" evidence="6">
    <location>
        <begin position="114"/>
        <end position="131"/>
    </location>
</feature>
<organism evidence="9 10">
    <name type="scientific">Plasmodium vivax</name>
    <name type="common">malaria parasite P. vivax</name>
    <dbReference type="NCBI Taxonomy" id="5855"/>
    <lineage>
        <taxon>Eukaryota</taxon>
        <taxon>Sar</taxon>
        <taxon>Alveolata</taxon>
        <taxon>Apicomplexa</taxon>
        <taxon>Aconoidasida</taxon>
        <taxon>Haemosporida</taxon>
        <taxon>Plasmodiidae</taxon>
        <taxon>Plasmodium</taxon>
        <taxon>Plasmodium (Plasmodium)</taxon>
    </lineage>
</organism>
<feature type="region of interest" description="Disordered" evidence="6">
    <location>
        <begin position="199"/>
        <end position="378"/>
    </location>
</feature>
<feature type="compositionally biased region" description="Low complexity" evidence="6">
    <location>
        <begin position="600"/>
        <end position="646"/>
    </location>
</feature>
<comment type="subcellular location">
    <subcellularLocation>
        <location evidence="1">Nucleus</location>
    </subcellularLocation>
</comment>
<evidence type="ECO:0000256" key="1">
    <source>
        <dbReference type="ARBA" id="ARBA00004123"/>
    </source>
</evidence>
<keyword evidence="4" id="KW-0804">Transcription</keyword>
<dbReference type="Pfam" id="PF00847">
    <property type="entry name" value="AP2"/>
    <property type="match status" value="1"/>
</dbReference>
<keyword evidence="5" id="KW-0539">Nucleus</keyword>
<protein>
    <submittedName>
        <fullName evidence="9">AP2 domain transcription factor AP2-O5, putative</fullName>
    </submittedName>
</protein>
<feature type="domain" description="AP2/ERF" evidence="7">
    <location>
        <begin position="48"/>
        <end position="95"/>
    </location>
</feature>
<evidence type="ECO:0000313" key="9">
    <source>
        <dbReference type="EMBL" id="VUZ97861.1"/>
    </source>
</evidence>
<dbReference type="InterPro" id="IPR001471">
    <property type="entry name" value="AP2/ERF_dom"/>
</dbReference>
<feature type="compositionally biased region" description="Polar residues" evidence="6">
    <location>
        <begin position="576"/>
        <end position="599"/>
    </location>
</feature>
<keyword evidence="2" id="KW-0805">Transcription regulation</keyword>
<evidence type="ECO:0000256" key="5">
    <source>
        <dbReference type="ARBA" id="ARBA00023242"/>
    </source>
</evidence>
<dbReference type="VEuPathDB" id="PlasmoDB:PVX_118015"/>
<dbReference type="VEuPathDB" id="PlasmoDB:PVP01_1257500"/>
<name>A0A565A1E5_PLAVI</name>
<feature type="region of interest" description="Disordered" evidence="6">
    <location>
        <begin position="1"/>
        <end position="30"/>
    </location>
</feature>
<evidence type="ECO:0000256" key="3">
    <source>
        <dbReference type="ARBA" id="ARBA00023125"/>
    </source>
</evidence>
<accession>A0A565A1E5</accession>
<evidence type="ECO:0000256" key="4">
    <source>
        <dbReference type="ARBA" id="ARBA00023163"/>
    </source>
</evidence>
<evidence type="ECO:0000256" key="6">
    <source>
        <dbReference type="SAM" id="MobiDB-lite"/>
    </source>
</evidence>
<keyword evidence="3" id="KW-0238">DNA-binding</keyword>
<feature type="region of interest" description="Disordered" evidence="6">
    <location>
        <begin position="114"/>
        <end position="179"/>
    </location>
</feature>
<feature type="compositionally biased region" description="Polar residues" evidence="6">
    <location>
        <begin position="14"/>
        <end position="23"/>
    </location>
</feature>
<evidence type="ECO:0000313" key="10">
    <source>
        <dbReference type="Proteomes" id="UP000220605"/>
    </source>
</evidence>
<evidence type="ECO:0000259" key="8">
    <source>
        <dbReference type="Pfam" id="PF14733"/>
    </source>
</evidence>
<dbReference type="GO" id="GO:0005634">
    <property type="term" value="C:nucleus"/>
    <property type="evidence" value="ECO:0007669"/>
    <property type="project" value="UniProtKB-SubCell"/>
</dbReference>
<feature type="compositionally biased region" description="Low complexity" evidence="6">
    <location>
        <begin position="495"/>
        <end position="518"/>
    </location>
</feature>
<reference evidence="10" key="1">
    <citation type="submission" date="2016-07" db="EMBL/GenBank/DDBJ databases">
        <authorList>
            <consortium name="Pathogen Informatics"/>
        </authorList>
    </citation>
    <scope>NUCLEOTIDE SEQUENCE [LARGE SCALE GENOMIC DNA]</scope>
</reference>
<dbReference type="Pfam" id="PF14733">
    <property type="entry name" value="ACDC"/>
    <property type="match status" value="1"/>
</dbReference>
<feature type="compositionally biased region" description="Polar residues" evidence="6">
    <location>
        <begin position="647"/>
        <end position="669"/>
    </location>
</feature>
<feature type="compositionally biased region" description="Gly residues" evidence="6">
    <location>
        <begin position="448"/>
        <end position="469"/>
    </location>
</feature>
<dbReference type="VEuPathDB" id="PlasmoDB:PVW1_120072300"/>
<feature type="compositionally biased region" description="Polar residues" evidence="6">
    <location>
        <begin position="539"/>
        <end position="566"/>
    </location>
</feature>
<feature type="compositionally biased region" description="Polar residues" evidence="6">
    <location>
        <begin position="357"/>
        <end position="378"/>
    </location>
</feature>
<dbReference type="Proteomes" id="UP000220605">
    <property type="component" value="Chromosome 12"/>
</dbReference>
<sequence length="831" mass="90690">MINYDENADAAGSQKESPPNSAAKNGAYEKGVDVNEPEVYDANEDNTKNKGVWYNARTKCWLACVKGSGRHLRVFSVKKHGFKRARMLAVECKNSTVINFNALANGEANGAANGTTNGATNGEANGAANGASSQADHPPRNNGVYAKFKNEPSNHVSGRTRTYSYNEAGRSNHSKLEAQESMDVGSIATVNSENASGVTNASISASASANGAEEGPDRKRRYNTRRGNYKSVEELNKKEEKNETNEEDASFYKASNTSSVSPPTSRGYSVRGNYNTKGSLTLKGSGVTKGGNYNSVKRNNSISKGNGGSPKGGSNNLRGMTISKVSQAKGNLTKGGGSNSISKGQQSNGYNFHHSESSSYNLTTRSSRNYHATTDRCSSNSLTADEVKCYKEERNQSVQTPNGKRQSDTLVEALDSYQGDSRKKKKTTKDQFSYLVRKDRGAADDGDGSGGGSGGGSSGGSGDGNGNSNGGEPAATSASAYHEGSSLNDHNSPGSHATHSAHNANNSHNTRNTRNSSAHAVQFAENGQGEKSSHDDFQNVPSLNTRSSTTQNYRQGTHNEGYNNGYDSIYHGDYHTAQQNQQNCSSGRTYHNTRSSSNARFSNNTRFGNNTRTNNTRSSNTRSSNTRSSNTRSSNTRSNNTRSNNTQASNTQASNTQASNTQASNARSSNNTCIITDKDFQIDSPEQTNEDFYFLKPMTYDYNEHNTCKQRNNKTANSEREYNFIFSNDCYSDYCSQNRDEYKANFIDLTREALSLILQDLKKNVIPKIPVGIEKRERYTNSLRLCLKSAKFTKHINELEPYLELFSECIKNSKLPSHMDLKDQLFYLDKL</sequence>
<evidence type="ECO:0000259" key="7">
    <source>
        <dbReference type="Pfam" id="PF00847"/>
    </source>
</evidence>
<feature type="compositionally biased region" description="Polar residues" evidence="6">
    <location>
        <begin position="151"/>
        <end position="171"/>
    </location>
</feature>
<feature type="domain" description="AP2-coincident C-terminal" evidence="8">
    <location>
        <begin position="743"/>
        <end position="831"/>
    </location>
</feature>
<feature type="compositionally biased region" description="Basic and acidic residues" evidence="6">
    <location>
        <begin position="231"/>
        <end position="244"/>
    </location>
</feature>
<proteinExistence type="predicted"/>
<feature type="compositionally biased region" description="Polar residues" evidence="6">
    <location>
        <begin position="253"/>
        <end position="279"/>
    </location>
</feature>
<dbReference type="VEuPathDB" id="PlasmoDB:PVPAM_120062700"/>
<dbReference type="EMBL" id="LT635623">
    <property type="protein sequence ID" value="VUZ97861.1"/>
    <property type="molecule type" value="Genomic_DNA"/>
</dbReference>
<dbReference type="AlphaFoldDB" id="A0A565A1E5"/>
<evidence type="ECO:0000256" key="2">
    <source>
        <dbReference type="ARBA" id="ARBA00023015"/>
    </source>
</evidence>
<gene>
    <name evidence="9" type="ORF">PVP01_1257500</name>
</gene>